<comment type="caution">
    <text evidence="3">The sequence shown here is derived from an EMBL/GenBank/DDBJ whole genome shotgun (WGS) entry which is preliminary data.</text>
</comment>
<keyword evidence="1" id="KW-0472">Membrane</keyword>
<dbReference type="SUPFAM" id="SSF56219">
    <property type="entry name" value="DNase I-like"/>
    <property type="match status" value="1"/>
</dbReference>
<dbReference type="Gene3D" id="3.60.10.10">
    <property type="entry name" value="Endonuclease/exonuclease/phosphatase"/>
    <property type="match status" value="1"/>
</dbReference>
<sequence length="278" mass="28577">MRTAVLTGLALLVAVFLGLPWLWPGGPASQLPAAFLPWAGIAVALLLVVALAVRAWAGAVATLVPALVWAGLAVPSLLVGPGGGAGGLSVASQNLGGRADVAGIADSALVAVQELTGRSTLPHPHRAVVGTVGLFSRYPLADVRPLDLGQGWPRALRATVRLPLGDTTVYAVHLGSVRLGATASRDRTLAALTDLVRADRSPRLLVLGDLNTASTDPALDRLTEGLTQARDGAGFTWPSVFPLTRPDHILVRGFRVATAEVRAGGGSDHLAVRADLGQ</sequence>
<evidence type="ECO:0000313" key="3">
    <source>
        <dbReference type="EMBL" id="MBP2478612.1"/>
    </source>
</evidence>
<keyword evidence="1" id="KW-1133">Transmembrane helix</keyword>
<keyword evidence="4" id="KW-1185">Reference proteome</keyword>
<dbReference type="EMBL" id="JAGIOO010000001">
    <property type="protein sequence ID" value="MBP2478612.1"/>
    <property type="molecule type" value="Genomic_DNA"/>
</dbReference>
<dbReference type="Pfam" id="PF03372">
    <property type="entry name" value="Exo_endo_phos"/>
    <property type="match status" value="1"/>
</dbReference>
<protein>
    <submittedName>
        <fullName evidence="3">Vancomycin resistance protein VanJ</fullName>
    </submittedName>
</protein>
<accession>A0ABS5APW8</accession>
<proteinExistence type="predicted"/>
<feature type="domain" description="Endonuclease/exonuclease/phosphatase" evidence="2">
    <location>
        <begin position="109"/>
        <end position="269"/>
    </location>
</feature>
<evidence type="ECO:0000259" key="2">
    <source>
        <dbReference type="Pfam" id="PF03372"/>
    </source>
</evidence>
<evidence type="ECO:0000256" key="1">
    <source>
        <dbReference type="SAM" id="Phobius"/>
    </source>
</evidence>
<reference evidence="3 4" key="1">
    <citation type="submission" date="2021-03" db="EMBL/GenBank/DDBJ databases">
        <title>Sequencing the genomes of 1000 actinobacteria strains.</title>
        <authorList>
            <person name="Klenk H.-P."/>
        </authorList>
    </citation>
    <scope>NUCLEOTIDE SEQUENCE [LARGE SCALE GENOMIC DNA]</scope>
    <source>
        <strain evidence="3 4">DSM 44580</strain>
    </source>
</reference>
<gene>
    <name evidence="3" type="ORF">JOF53_007484</name>
</gene>
<feature type="transmembrane region" description="Helical" evidence="1">
    <location>
        <begin position="60"/>
        <end position="79"/>
    </location>
</feature>
<dbReference type="InterPro" id="IPR005135">
    <property type="entry name" value="Endo/exonuclease/phosphatase"/>
</dbReference>
<dbReference type="Proteomes" id="UP001519363">
    <property type="component" value="Unassembled WGS sequence"/>
</dbReference>
<dbReference type="InterPro" id="IPR036691">
    <property type="entry name" value="Endo/exonu/phosph_ase_sf"/>
</dbReference>
<evidence type="ECO:0000313" key="4">
    <source>
        <dbReference type="Proteomes" id="UP001519363"/>
    </source>
</evidence>
<keyword evidence="1" id="KW-0812">Transmembrane</keyword>
<organism evidence="3 4">
    <name type="scientific">Crossiella equi</name>
    <dbReference type="NCBI Taxonomy" id="130796"/>
    <lineage>
        <taxon>Bacteria</taxon>
        <taxon>Bacillati</taxon>
        <taxon>Actinomycetota</taxon>
        <taxon>Actinomycetes</taxon>
        <taxon>Pseudonocardiales</taxon>
        <taxon>Pseudonocardiaceae</taxon>
        <taxon>Crossiella</taxon>
    </lineage>
</organism>
<dbReference type="RefSeq" id="WP_086789575.1">
    <property type="nucleotide sequence ID" value="NZ_JAGIOO010000001.1"/>
</dbReference>
<feature type="transmembrane region" description="Helical" evidence="1">
    <location>
        <begin position="34"/>
        <end position="53"/>
    </location>
</feature>
<name>A0ABS5APW8_9PSEU</name>